<evidence type="ECO:0008006" key="4">
    <source>
        <dbReference type="Google" id="ProtNLM"/>
    </source>
</evidence>
<dbReference type="OrthoDB" id="1064123at2"/>
<organism evidence="2 3">
    <name type="scientific">Prevotella amnii DNF00058</name>
    <dbReference type="NCBI Taxonomy" id="1401066"/>
    <lineage>
        <taxon>Bacteria</taxon>
        <taxon>Pseudomonadati</taxon>
        <taxon>Bacteroidota</taxon>
        <taxon>Bacteroidia</taxon>
        <taxon>Bacteroidales</taxon>
        <taxon>Prevotellaceae</taxon>
        <taxon>Prevotella</taxon>
    </lineage>
</organism>
<dbReference type="Proteomes" id="UP000029614">
    <property type="component" value="Unassembled WGS sequence"/>
</dbReference>
<feature type="chain" id="PRO_5001925181" description="Lipoprotein" evidence="1">
    <location>
        <begin position="23"/>
        <end position="324"/>
    </location>
</feature>
<dbReference type="PROSITE" id="PS51257">
    <property type="entry name" value="PROKAR_LIPOPROTEIN"/>
    <property type="match status" value="1"/>
</dbReference>
<evidence type="ECO:0000313" key="3">
    <source>
        <dbReference type="Proteomes" id="UP000029614"/>
    </source>
</evidence>
<reference evidence="2 3" key="1">
    <citation type="submission" date="2014-07" db="EMBL/GenBank/DDBJ databases">
        <authorList>
            <person name="McCorrison J."/>
            <person name="Sanka R."/>
            <person name="Torralba M."/>
            <person name="Gillis M."/>
            <person name="Haft D.H."/>
            <person name="Methe B."/>
            <person name="Sutton G."/>
            <person name="Nelson K.E."/>
        </authorList>
    </citation>
    <scope>NUCLEOTIDE SEQUENCE [LARGE SCALE GENOMIC DNA]</scope>
    <source>
        <strain evidence="2 3">DNF00058</strain>
    </source>
</reference>
<gene>
    <name evidence="2" type="ORF">HMPREF9302_07335</name>
</gene>
<evidence type="ECO:0000313" key="2">
    <source>
        <dbReference type="EMBL" id="KGF51463.1"/>
    </source>
</evidence>
<evidence type="ECO:0000256" key="1">
    <source>
        <dbReference type="SAM" id="SignalP"/>
    </source>
</evidence>
<keyword evidence="1" id="KW-0732">Signal</keyword>
<comment type="caution">
    <text evidence="2">The sequence shown here is derived from an EMBL/GenBank/DDBJ whole genome shotgun (WGS) entry which is preliminary data.</text>
</comment>
<feature type="signal peptide" evidence="1">
    <location>
        <begin position="1"/>
        <end position="22"/>
    </location>
</feature>
<protein>
    <recommendedName>
        <fullName evidence="4">Lipoprotein</fullName>
    </recommendedName>
</protein>
<proteinExistence type="predicted"/>
<name>A0A096AWK9_9BACT</name>
<dbReference type="EMBL" id="JRNU01000037">
    <property type="protein sequence ID" value="KGF51463.1"/>
    <property type="molecule type" value="Genomic_DNA"/>
</dbReference>
<sequence>MTKYLLILSSVLLLTYTFSSCSKPMLEEGENSTEKSTLTKKTVTLSLAQETSPMRGEPNNVQLSPEIVYGINVYAKKSKDTEYSKYAYGLFTDPSKITLELPEINTYKFECIAIQDYEDKLFHENLSYEKPFLHGDQKPTEATNTFIYSTSENLCVLKEGYINIMKQKEPTKFPCIYKYYGFIEDYKPTSNILPEIYLKKLVYGLHFKIKPPKEGTIEISYNNNEEYIKISAQDTFYDHSYIQPFTNKLDELYLNKFNGKLILDLKWTKADGTVYQDQKTVDITRNTMHNISIEVSGSDPKQCKLKLDNDEMKQKDIEWHFKIK</sequence>
<dbReference type="RefSeq" id="WP_036856131.1">
    <property type="nucleotide sequence ID" value="NZ_JRNU01000037.1"/>
</dbReference>
<accession>A0A096AWK9</accession>
<keyword evidence="3" id="KW-1185">Reference proteome</keyword>
<dbReference type="AlphaFoldDB" id="A0A096AWK9"/>